<dbReference type="Gene3D" id="1.25.10.10">
    <property type="entry name" value="Leucine-rich Repeat Variant"/>
    <property type="match status" value="4"/>
</dbReference>
<dbReference type="Proteomes" id="UP001202961">
    <property type="component" value="Unassembled WGS sequence"/>
</dbReference>
<dbReference type="Pfam" id="PF13646">
    <property type="entry name" value="HEAT_2"/>
    <property type="match status" value="2"/>
</dbReference>
<accession>A0ABT0U6J9</accession>
<dbReference type="SUPFAM" id="SSF48371">
    <property type="entry name" value="ARM repeat"/>
    <property type="match status" value="1"/>
</dbReference>
<dbReference type="EMBL" id="JAMQBK010000047">
    <property type="protein sequence ID" value="MCM2372541.1"/>
    <property type="molecule type" value="Genomic_DNA"/>
</dbReference>
<protein>
    <submittedName>
        <fullName evidence="1">HEAT repeat domain-containing protein</fullName>
    </submittedName>
</protein>
<organism evidence="1 2">
    <name type="scientific">Aporhodopirellula aestuarii</name>
    <dbReference type="NCBI Taxonomy" id="2950107"/>
    <lineage>
        <taxon>Bacteria</taxon>
        <taxon>Pseudomonadati</taxon>
        <taxon>Planctomycetota</taxon>
        <taxon>Planctomycetia</taxon>
        <taxon>Pirellulales</taxon>
        <taxon>Pirellulaceae</taxon>
        <taxon>Aporhodopirellula</taxon>
    </lineage>
</organism>
<evidence type="ECO:0000313" key="2">
    <source>
        <dbReference type="Proteomes" id="UP001202961"/>
    </source>
</evidence>
<dbReference type="PANTHER" id="PTHR12697">
    <property type="entry name" value="PBS LYASE HEAT-LIKE PROTEIN"/>
    <property type="match status" value="1"/>
</dbReference>
<name>A0ABT0U6J9_9BACT</name>
<dbReference type="PANTHER" id="PTHR12697:SF5">
    <property type="entry name" value="DEOXYHYPUSINE HYDROXYLASE"/>
    <property type="match status" value="1"/>
</dbReference>
<dbReference type="InterPro" id="IPR011989">
    <property type="entry name" value="ARM-like"/>
</dbReference>
<dbReference type="InterPro" id="IPR004155">
    <property type="entry name" value="PBS_lyase_HEAT"/>
</dbReference>
<sequence length="596" mass="61902">MIRHPLPSGDRSRPNSVSDVSLASSFSLGSNIVTKRASHAIACFLLCLTPVGIGIPLSVSTPAFAEESGAGASVPGLIQALGSDEVNTRWKAARDLGRMGPAAEEAIPRLLAALKDPDSAVRLHAATAIGHMGNDSQAVVAKLIEVVGDSDTNVRIAAVNSIRQLVDDPEVLVPLAVGIIEKEDPLFASRLVETIVMRGEKAVPYLIAALKNDHAAYWSCLAIEELGPTASATVPALIDLFERNPDSELKVQALLAFAKIGPEAIAAKPLILSLLTQSTENSVITAAAYASGSLGIEEATTRLRETVDSDEPLLALVSRWALAKLHPDDESLLNAAVDELVTSMGSDDASLRLAAAKGLQSLPVDPGVVGPKLMELLNDSDPVVAYNLVDALASLGEAAATRAGKGLANEEVRDLAVKVLDRLGEDASPAVPDIVSALAGAEGEFRSELISILAQIGPPASPATTELINALDDASDQTRVQALYAIGSIGPGAREASPAVKALLVKTDDTFERILAAWAISQIDASNEQAVAMIVPVLIEGLSFPDGRVQAEAASTLGSLGPAASEALDELDALSANEFVPPEIREVAKDAADAIR</sequence>
<gene>
    <name evidence="1" type="ORF">NB063_18175</name>
</gene>
<evidence type="ECO:0000313" key="1">
    <source>
        <dbReference type="EMBL" id="MCM2372541.1"/>
    </source>
</evidence>
<comment type="caution">
    <text evidence="1">The sequence shown here is derived from an EMBL/GenBank/DDBJ whole genome shotgun (WGS) entry which is preliminary data.</text>
</comment>
<keyword evidence="2" id="KW-1185">Reference proteome</keyword>
<proteinExistence type="predicted"/>
<dbReference type="SMART" id="SM00567">
    <property type="entry name" value="EZ_HEAT"/>
    <property type="match status" value="8"/>
</dbReference>
<dbReference type="RefSeq" id="WP_250930174.1">
    <property type="nucleotide sequence ID" value="NZ_JAMQBK010000047.1"/>
</dbReference>
<reference evidence="1 2" key="1">
    <citation type="journal article" date="2022" name="Syst. Appl. Microbiol.">
        <title>Rhodopirellula aestuarii sp. nov., a novel member of the genus Rhodopirellula isolated from brackish sediments collected in the Tagus River estuary, Portugal.</title>
        <authorList>
            <person name="Vitorino I.R."/>
            <person name="Klimek D."/>
            <person name="Calusinska M."/>
            <person name="Lobo-da-Cunha A."/>
            <person name="Vasconcelos V."/>
            <person name="Lage O.M."/>
        </authorList>
    </citation>
    <scope>NUCLEOTIDE SEQUENCE [LARGE SCALE GENOMIC DNA]</scope>
    <source>
        <strain evidence="1 2">ICT_H3.1</strain>
    </source>
</reference>
<dbReference type="InterPro" id="IPR016024">
    <property type="entry name" value="ARM-type_fold"/>
</dbReference>